<dbReference type="EMBL" id="FQZO01000002">
    <property type="protein sequence ID" value="SHI83950.1"/>
    <property type="molecule type" value="Genomic_DNA"/>
</dbReference>
<dbReference type="Gene3D" id="3.40.50.10170">
    <property type="match status" value="1"/>
</dbReference>
<accession>A0A1M6EF59</accession>
<evidence type="ECO:0000313" key="4">
    <source>
        <dbReference type="Proteomes" id="UP000184080"/>
    </source>
</evidence>
<dbReference type="InterPro" id="IPR050270">
    <property type="entry name" value="DegV_domain_contain"/>
</dbReference>
<dbReference type="Gene3D" id="3.30.1180.10">
    <property type="match status" value="1"/>
</dbReference>
<keyword evidence="4" id="KW-1185">Reference proteome</keyword>
<protein>
    <submittedName>
        <fullName evidence="3">EDD domain protein, DegV family</fullName>
    </submittedName>
</protein>
<dbReference type="PROSITE" id="PS51482">
    <property type="entry name" value="DEGV"/>
    <property type="match status" value="1"/>
</dbReference>
<dbReference type="NCBIfam" id="TIGR00762">
    <property type="entry name" value="DegV"/>
    <property type="match status" value="1"/>
</dbReference>
<dbReference type="InterPro" id="IPR043168">
    <property type="entry name" value="DegV_C"/>
</dbReference>
<keyword evidence="2" id="KW-0446">Lipid-binding</keyword>
<dbReference type="PANTHER" id="PTHR33434:SF3">
    <property type="entry name" value="DEGV DOMAIN-CONTAINING PROTEIN YITS"/>
    <property type="match status" value="1"/>
</dbReference>
<proteinExistence type="predicted"/>
<name>A0A1M6EF59_9CLOT</name>
<gene>
    <name evidence="3" type="ORF">SAMN05444401_1552</name>
</gene>
<sequence>MEKIALITDSACDIDMETLKENNIYLLPFRIIYKSEEFMDRIEISPQEVYNRLSTEIPSTSLPNIQLIEDTLTEIEDKGYTHVIAIMISSGLSGTYNSMRLMCENHPKLTCEIFDSKTLTMGEGSLVLSAAEMIQKGLSFNEIAEALPNLRNKVHVYFTLETLEYLRKGGRIGKVAGTIGDLLNIKPIIHVGDDGIYHSYAKARGKNQAMSKILSILKDYLDKVKCSVWILNGGAPEEGRKFMENVKGLNNIVNLFSGDIGPALGVHTGPGLIGLIIKEEE</sequence>
<dbReference type="SUPFAM" id="SSF82549">
    <property type="entry name" value="DAK1/DegV-like"/>
    <property type="match status" value="1"/>
</dbReference>
<dbReference type="InterPro" id="IPR003797">
    <property type="entry name" value="DegV"/>
</dbReference>
<dbReference type="PANTHER" id="PTHR33434">
    <property type="entry name" value="DEGV DOMAIN-CONTAINING PROTEIN DR_1986-RELATED"/>
    <property type="match status" value="1"/>
</dbReference>
<dbReference type="OrthoDB" id="9781230at2"/>
<reference evidence="3 4" key="1">
    <citation type="submission" date="2016-11" db="EMBL/GenBank/DDBJ databases">
        <authorList>
            <person name="Jaros S."/>
            <person name="Januszkiewicz K."/>
            <person name="Wedrychowicz H."/>
        </authorList>
    </citation>
    <scope>NUCLEOTIDE SEQUENCE [LARGE SCALE GENOMIC DNA]</scope>
    <source>
        <strain evidence="3 4">DSM 21864</strain>
    </source>
</reference>
<evidence type="ECO:0000256" key="1">
    <source>
        <dbReference type="ARBA" id="ARBA00003238"/>
    </source>
</evidence>
<dbReference type="Proteomes" id="UP000184080">
    <property type="component" value="Unassembled WGS sequence"/>
</dbReference>
<dbReference type="GO" id="GO:0008289">
    <property type="term" value="F:lipid binding"/>
    <property type="evidence" value="ECO:0007669"/>
    <property type="project" value="UniProtKB-KW"/>
</dbReference>
<evidence type="ECO:0000313" key="3">
    <source>
        <dbReference type="EMBL" id="SHI83950.1"/>
    </source>
</evidence>
<dbReference type="AlphaFoldDB" id="A0A1M6EF59"/>
<dbReference type="RefSeq" id="WP_073005266.1">
    <property type="nucleotide sequence ID" value="NZ_FQZO01000002.1"/>
</dbReference>
<dbReference type="Pfam" id="PF02645">
    <property type="entry name" value="DegV"/>
    <property type="match status" value="1"/>
</dbReference>
<evidence type="ECO:0000256" key="2">
    <source>
        <dbReference type="ARBA" id="ARBA00023121"/>
    </source>
</evidence>
<dbReference type="STRING" id="1121298.SAMN05444401_1552"/>
<organism evidence="3 4">
    <name type="scientific">Clostridium amylolyticum</name>
    <dbReference type="NCBI Taxonomy" id="1121298"/>
    <lineage>
        <taxon>Bacteria</taxon>
        <taxon>Bacillati</taxon>
        <taxon>Bacillota</taxon>
        <taxon>Clostridia</taxon>
        <taxon>Eubacteriales</taxon>
        <taxon>Clostridiaceae</taxon>
        <taxon>Clostridium</taxon>
    </lineage>
</organism>
<comment type="function">
    <text evidence="1">May bind long-chain fatty acids, such as palmitate, and may play a role in lipid transport or fatty acid metabolism.</text>
</comment>